<dbReference type="GeneTree" id="ENSGT00940000160224"/>
<accession>A0A3Q2PYC0</accession>
<evidence type="ECO:0000313" key="1">
    <source>
        <dbReference type="Ensembl" id="ENSFHEP00000018851.1"/>
    </source>
</evidence>
<dbReference type="InterPro" id="IPR032675">
    <property type="entry name" value="LRR_dom_sf"/>
</dbReference>
<protein>
    <submittedName>
        <fullName evidence="1">F-box and leucine rich repeat protein 13</fullName>
    </submittedName>
</protein>
<dbReference type="PANTHER" id="PTHR13318">
    <property type="entry name" value="PARTNER OF PAIRED, ISOFORM B-RELATED"/>
    <property type="match status" value="1"/>
</dbReference>
<name>A0A3Q2PYC0_FUNHE</name>
<dbReference type="Proteomes" id="UP000265000">
    <property type="component" value="Unplaced"/>
</dbReference>
<proteinExistence type="predicted"/>
<dbReference type="AlphaFoldDB" id="A0A3Q2PYC0"/>
<keyword evidence="2" id="KW-1185">Reference proteome</keyword>
<dbReference type="Pfam" id="PF13516">
    <property type="entry name" value="LRR_6"/>
    <property type="match status" value="2"/>
</dbReference>
<dbReference type="Gene3D" id="3.80.10.10">
    <property type="entry name" value="Ribonuclease Inhibitor"/>
    <property type="match status" value="3"/>
</dbReference>
<organism evidence="1 2">
    <name type="scientific">Fundulus heteroclitus</name>
    <name type="common">Killifish</name>
    <name type="synonym">Mummichog</name>
    <dbReference type="NCBI Taxonomy" id="8078"/>
    <lineage>
        <taxon>Eukaryota</taxon>
        <taxon>Metazoa</taxon>
        <taxon>Chordata</taxon>
        <taxon>Craniata</taxon>
        <taxon>Vertebrata</taxon>
        <taxon>Euteleostomi</taxon>
        <taxon>Actinopterygii</taxon>
        <taxon>Neopterygii</taxon>
        <taxon>Teleostei</taxon>
        <taxon>Neoteleostei</taxon>
        <taxon>Acanthomorphata</taxon>
        <taxon>Ovalentaria</taxon>
        <taxon>Atherinomorphae</taxon>
        <taxon>Cyprinodontiformes</taxon>
        <taxon>Fundulidae</taxon>
        <taxon>Fundulus</taxon>
    </lineage>
</organism>
<dbReference type="InterPro" id="IPR006553">
    <property type="entry name" value="Leu-rich_rpt_Cys-con_subtyp"/>
</dbReference>
<evidence type="ECO:0000313" key="2">
    <source>
        <dbReference type="Proteomes" id="UP000265000"/>
    </source>
</evidence>
<dbReference type="SMART" id="SM00367">
    <property type="entry name" value="LRR_CC"/>
    <property type="match status" value="9"/>
</dbReference>
<dbReference type="GO" id="GO:0031146">
    <property type="term" value="P:SCF-dependent proteasomal ubiquitin-dependent protein catabolic process"/>
    <property type="evidence" value="ECO:0007669"/>
    <property type="project" value="TreeGrafter"/>
</dbReference>
<reference evidence="1" key="1">
    <citation type="submission" date="2025-08" db="UniProtKB">
        <authorList>
            <consortium name="Ensembl"/>
        </authorList>
    </citation>
    <scope>IDENTIFICATION</scope>
</reference>
<reference evidence="1" key="2">
    <citation type="submission" date="2025-09" db="UniProtKB">
        <authorList>
            <consortium name="Ensembl"/>
        </authorList>
    </citation>
    <scope>IDENTIFICATION</scope>
</reference>
<dbReference type="InterPro" id="IPR001611">
    <property type="entry name" value="Leu-rich_rpt"/>
</dbReference>
<dbReference type="Ensembl" id="ENSFHET00000027943.1">
    <property type="protein sequence ID" value="ENSFHEP00000018851.1"/>
    <property type="gene ID" value="ENSFHEG00000020815.1"/>
</dbReference>
<dbReference type="GO" id="GO:0019005">
    <property type="term" value="C:SCF ubiquitin ligase complex"/>
    <property type="evidence" value="ECO:0007669"/>
    <property type="project" value="TreeGrafter"/>
</dbReference>
<sequence length="403" mass="45045">MIQRITEGCPCLLYLNLSSTLVTDHSLKAIFSLQYLSLAHCRRFTDEGFLCLTTEKGARNLTHLNLSECSQVTNGFRYISAGCPSLTEVVINDMPTLSDSCVLVSFLFPQHFRCYTKDTYWSVKTRQKKHSNNQITDVSWQALCSHSQGLCRLQAADCPGMTDDSLRYVASLKSLKYLDISLCSRWVADAGIKCLTDGSSTDELHHLSISRCCLVTDNSVRRIARRYLARYCERLTDPAVELLSGSSICSLDLSGCNIQDQLFIITSHVPFGQKLCKNTRDLEHVDVSHCVALSDAAIRAVSFYCRGLLTLKMSGCPKMSDMAVLYLTSGSQYLRELDMSGCTLLTDRSLRHLKRICPPLTSIRMTCCSSISWAAAIKLQARVSHWEYSNFNPSSCFDCSANQ</sequence>
<dbReference type="SUPFAM" id="SSF52047">
    <property type="entry name" value="RNI-like"/>
    <property type="match status" value="2"/>
</dbReference>